<protein>
    <submittedName>
        <fullName evidence="1">DUF1499 domain-containing protein</fullName>
    </submittedName>
</protein>
<accession>A0ABU8XPF6</accession>
<dbReference type="Pfam" id="PF07386">
    <property type="entry name" value="DUF1499"/>
    <property type="match status" value="1"/>
</dbReference>
<organism evidence="1 2">
    <name type="scientific">Benzoatithermus flavus</name>
    <dbReference type="NCBI Taxonomy" id="3108223"/>
    <lineage>
        <taxon>Bacteria</taxon>
        <taxon>Pseudomonadati</taxon>
        <taxon>Pseudomonadota</taxon>
        <taxon>Alphaproteobacteria</taxon>
        <taxon>Geminicoccales</taxon>
        <taxon>Geminicoccaceae</taxon>
        <taxon>Benzoatithermus</taxon>
    </lineage>
</organism>
<dbReference type="Proteomes" id="UP001375743">
    <property type="component" value="Unassembled WGS sequence"/>
</dbReference>
<evidence type="ECO:0000313" key="1">
    <source>
        <dbReference type="EMBL" id="MEK0082916.1"/>
    </source>
</evidence>
<name>A0ABU8XPF6_9PROT</name>
<keyword evidence="2" id="KW-1185">Reference proteome</keyword>
<gene>
    <name evidence="1" type="ORF">U1T56_07125</name>
</gene>
<comment type="caution">
    <text evidence="1">The sequence shown here is derived from an EMBL/GenBank/DDBJ whole genome shotgun (WGS) entry which is preliminary data.</text>
</comment>
<evidence type="ECO:0000313" key="2">
    <source>
        <dbReference type="Proteomes" id="UP001375743"/>
    </source>
</evidence>
<sequence>MRHALLALGLACLLLADCVGELEPGSVSPAGIPDPITVARTGRPNDWLICRSGTCKAEPSEAAQIYPVPADALWAAWRTVLAEQPDVTVIAADASRRLIMVQDRTPVFRFVDTITIRVLPLEQGASTFAAYSRSEIGHADAGTNRHRLRAWVAVLEQRLDSR</sequence>
<proteinExistence type="predicted"/>
<dbReference type="InterPro" id="IPR010865">
    <property type="entry name" value="DUF1499"/>
</dbReference>
<reference evidence="1 2" key="1">
    <citation type="submission" date="2024-01" db="EMBL/GenBank/DDBJ databases">
        <title>Multi-omics insights into the function and evolution of sodium benzoate biodegradation pathways in Benzoatithermus flavus gen. nov., sp. nov. from hot spring.</title>
        <authorList>
            <person name="Hu C.-J."/>
            <person name="Li W.-J."/>
        </authorList>
    </citation>
    <scope>NUCLEOTIDE SEQUENCE [LARGE SCALE GENOMIC DNA]</scope>
    <source>
        <strain evidence="1 2">SYSU G07066</strain>
    </source>
</reference>
<dbReference type="RefSeq" id="WP_418158765.1">
    <property type="nucleotide sequence ID" value="NZ_JBBLZC010000005.1"/>
</dbReference>
<dbReference type="EMBL" id="JBBLZC010000005">
    <property type="protein sequence ID" value="MEK0082916.1"/>
    <property type="molecule type" value="Genomic_DNA"/>
</dbReference>